<dbReference type="Pfam" id="PF01352">
    <property type="entry name" value="KRAB"/>
    <property type="match status" value="1"/>
</dbReference>
<name>A0A7J7F9W0_DICBM</name>
<proteinExistence type="predicted"/>
<keyword evidence="3" id="KW-1185">Reference proteome</keyword>
<dbReference type="EMBL" id="JACDTQ010000870">
    <property type="protein sequence ID" value="KAF5924809.1"/>
    <property type="molecule type" value="Genomic_DNA"/>
</dbReference>
<dbReference type="Proteomes" id="UP000551758">
    <property type="component" value="Unassembled WGS sequence"/>
</dbReference>
<dbReference type="InterPro" id="IPR001909">
    <property type="entry name" value="KRAB"/>
</dbReference>
<feature type="domain" description="KRAB" evidence="1">
    <location>
        <begin position="73"/>
        <end position="88"/>
    </location>
</feature>
<dbReference type="GO" id="GO:0006355">
    <property type="term" value="P:regulation of DNA-templated transcription"/>
    <property type="evidence" value="ECO:0007669"/>
    <property type="project" value="InterPro"/>
</dbReference>
<evidence type="ECO:0000313" key="2">
    <source>
        <dbReference type="EMBL" id="KAF5924809.1"/>
    </source>
</evidence>
<dbReference type="AlphaFoldDB" id="A0A7J7F9W0"/>
<evidence type="ECO:0000259" key="1">
    <source>
        <dbReference type="Pfam" id="PF01352"/>
    </source>
</evidence>
<comment type="caution">
    <text evidence="2">The sequence shown here is derived from an EMBL/GenBank/DDBJ whole genome shotgun (WGS) entry which is preliminary data.</text>
</comment>
<sequence length="98" mass="10649">MRLPDRGRPSLGGRWTWEPGAAVAPQIGWAGQWLLQLPGWMVPICPLPLVCLHPAPLCVVTPWAAQVLFQGLLTFRDVAVHFTQEEGGMSGPRAEGPV</sequence>
<organism evidence="2 3">
    <name type="scientific">Diceros bicornis minor</name>
    <name type="common">South-central black rhinoceros</name>
    <dbReference type="NCBI Taxonomy" id="77932"/>
    <lineage>
        <taxon>Eukaryota</taxon>
        <taxon>Metazoa</taxon>
        <taxon>Chordata</taxon>
        <taxon>Craniata</taxon>
        <taxon>Vertebrata</taxon>
        <taxon>Euteleostomi</taxon>
        <taxon>Mammalia</taxon>
        <taxon>Eutheria</taxon>
        <taxon>Laurasiatheria</taxon>
        <taxon>Perissodactyla</taxon>
        <taxon>Rhinocerotidae</taxon>
        <taxon>Diceros</taxon>
    </lineage>
</organism>
<dbReference type="InterPro" id="IPR036051">
    <property type="entry name" value="KRAB_dom_sf"/>
</dbReference>
<gene>
    <name evidence="2" type="ORF">HPG69_014470</name>
</gene>
<dbReference type="SUPFAM" id="SSF109640">
    <property type="entry name" value="KRAB domain (Kruppel-associated box)"/>
    <property type="match status" value="1"/>
</dbReference>
<reference evidence="2 3" key="1">
    <citation type="journal article" date="2020" name="Mol. Biol. Evol.">
        <title>Interspecific Gene Flow and the Evolution of Specialization in Black and White Rhinoceros.</title>
        <authorList>
            <person name="Moodley Y."/>
            <person name="Westbury M.V."/>
            <person name="Russo I.M."/>
            <person name="Gopalakrishnan S."/>
            <person name="Rakotoarivelo A."/>
            <person name="Olsen R.A."/>
            <person name="Prost S."/>
            <person name="Tunstall T."/>
            <person name="Ryder O.A."/>
            <person name="Dalen L."/>
            <person name="Bruford M.W."/>
        </authorList>
    </citation>
    <scope>NUCLEOTIDE SEQUENCE [LARGE SCALE GENOMIC DNA]</scope>
    <source>
        <strain evidence="2">SBR-YM</strain>
        <tissue evidence="2">Skin</tissue>
    </source>
</reference>
<accession>A0A7J7F9W0</accession>
<evidence type="ECO:0000313" key="3">
    <source>
        <dbReference type="Proteomes" id="UP000551758"/>
    </source>
</evidence>
<protein>
    <recommendedName>
        <fullName evidence="1">KRAB domain-containing protein</fullName>
    </recommendedName>
</protein>